<dbReference type="GO" id="GO:0005886">
    <property type="term" value="C:plasma membrane"/>
    <property type="evidence" value="ECO:0007669"/>
    <property type="project" value="UniProtKB-SubCell"/>
</dbReference>
<dbReference type="RefSeq" id="WP_098502999.1">
    <property type="nucleotide sequence ID" value="NZ_PDJQ01000001.1"/>
</dbReference>
<evidence type="ECO:0000256" key="4">
    <source>
        <dbReference type="ARBA" id="ARBA00022692"/>
    </source>
</evidence>
<reference evidence="8 9" key="1">
    <citation type="submission" date="2017-09" db="EMBL/GenBank/DDBJ databases">
        <title>Sequencing the genomes of two abundant thermophiles in Great Basin hot springs: Thermocrinis jamiesonii and novel Chloroflexi Thermoflexus hugenholtzii.</title>
        <authorList>
            <person name="Hedlund B."/>
        </authorList>
    </citation>
    <scope>NUCLEOTIDE SEQUENCE [LARGE SCALE GENOMIC DNA]</scope>
    <source>
        <strain evidence="8 9">G233</strain>
    </source>
</reference>
<keyword evidence="5 7" id="KW-1133">Transmembrane helix</keyword>
<evidence type="ECO:0000256" key="5">
    <source>
        <dbReference type="ARBA" id="ARBA00022989"/>
    </source>
</evidence>
<dbReference type="PANTHER" id="PTHR34184">
    <property type="entry name" value="UPF0718 PROTEIN YCGR"/>
    <property type="match status" value="1"/>
</dbReference>
<proteinExistence type="inferred from homology"/>
<gene>
    <name evidence="8" type="ORF">A9A59_0746</name>
</gene>
<accession>A0A2A9HEY4</accession>
<dbReference type="Proteomes" id="UP000223071">
    <property type="component" value="Unassembled WGS sequence"/>
</dbReference>
<evidence type="ECO:0008006" key="10">
    <source>
        <dbReference type="Google" id="ProtNLM"/>
    </source>
</evidence>
<feature type="transmembrane region" description="Helical" evidence="7">
    <location>
        <begin position="191"/>
        <end position="213"/>
    </location>
</feature>
<feature type="transmembrane region" description="Helical" evidence="7">
    <location>
        <begin position="36"/>
        <end position="60"/>
    </location>
</feature>
<organism evidence="8 9">
    <name type="scientific">Tepidiforma thermophila (strain KCTC 52669 / CGMCC 1.13589 / G233)</name>
    <dbReference type="NCBI Taxonomy" id="2761530"/>
    <lineage>
        <taxon>Bacteria</taxon>
        <taxon>Bacillati</taxon>
        <taxon>Chloroflexota</taxon>
        <taxon>Tepidiformia</taxon>
        <taxon>Tepidiformales</taxon>
        <taxon>Tepidiformaceae</taxon>
        <taxon>Tepidiforma</taxon>
    </lineage>
</organism>
<dbReference type="EMBL" id="PDJQ01000001">
    <property type="protein sequence ID" value="PFG73546.1"/>
    <property type="molecule type" value="Genomic_DNA"/>
</dbReference>
<feature type="transmembrane region" description="Helical" evidence="7">
    <location>
        <begin position="165"/>
        <end position="185"/>
    </location>
</feature>
<comment type="subcellular location">
    <subcellularLocation>
        <location evidence="1">Cell membrane</location>
        <topology evidence="1">Multi-pass membrane protein</topology>
    </subcellularLocation>
</comment>
<sequence length="284" mass="29302">MSDFANIFLALLLEATPFLLAGVIISVVAGPAVERILGAAAFRSPAASIAAGAGAGLVLPMCDCGNRPLAHRLALAGRREFALAFLVAAPVINPIVIVTTWLAFRDAELVALRLGLTLLAAVAVALVVSRFRRDIALPLDIEPAAADAPPPAGPASWAPRILEEFFELFQFLVIGAALAAAIQVFANQEDFLSASGVFLSIAALMFLAFLLSICSSVDAFVVAGLGGAVGLGPALAFLVFGPLVNLKSVPMYLRLFSGPAVAVLVVICAQVAFVGAAVAELRAW</sequence>
<evidence type="ECO:0000256" key="2">
    <source>
        <dbReference type="ARBA" id="ARBA00006386"/>
    </source>
</evidence>
<dbReference type="InterPro" id="IPR052923">
    <property type="entry name" value="UPF0718"/>
</dbReference>
<feature type="transmembrane region" description="Helical" evidence="7">
    <location>
        <begin position="260"/>
        <end position="279"/>
    </location>
</feature>
<feature type="transmembrane region" description="Helical" evidence="7">
    <location>
        <begin position="220"/>
        <end position="240"/>
    </location>
</feature>
<keyword evidence="3" id="KW-1003">Cell membrane</keyword>
<name>A0A2A9HEY4_TEPT2</name>
<comment type="similarity">
    <text evidence="2">Belongs to the UPF0718 family.</text>
</comment>
<feature type="transmembrane region" description="Helical" evidence="7">
    <location>
        <begin position="81"/>
        <end position="104"/>
    </location>
</feature>
<keyword evidence="4 7" id="KW-0812">Transmembrane</keyword>
<feature type="transmembrane region" description="Helical" evidence="7">
    <location>
        <begin position="7"/>
        <end position="30"/>
    </location>
</feature>
<dbReference type="Pfam" id="PF03773">
    <property type="entry name" value="ArsP_1"/>
    <property type="match status" value="1"/>
</dbReference>
<evidence type="ECO:0000256" key="3">
    <source>
        <dbReference type="ARBA" id="ARBA00022475"/>
    </source>
</evidence>
<evidence type="ECO:0000256" key="6">
    <source>
        <dbReference type="ARBA" id="ARBA00023136"/>
    </source>
</evidence>
<dbReference type="AlphaFoldDB" id="A0A2A9HEY4"/>
<feature type="transmembrane region" description="Helical" evidence="7">
    <location>
        <begin position="110"/>
        <end position="128"/>
    </location>
</feature>
<keyword evidence="6 7" id="KW-0472">Membrane</keyword>
<keyword evidence="9" id="KW-1185">Reference proteome</keyword>
<evidence type="ECO:0000256" key="1">
    <source>
        <dbReference type="ARBA" id="ARBA00004651"/>
    </source>
</evidence>
<evidence type="ECO:0000313" key="9">
    <source>
        <dbReference type="Proteomes" id="UP000223071"/>
    </source>
</evidence>
<dbReference type="PANTHER" id="PTHR34184:SF4">
    <property type="entry name" value="UPF0718 PROTEIN YCGR"/>
    <property type="match status" value="1"/>
</dbReference>
<comment type="caution">
    <text evidence="8">The sequence shown here is derived from an EMBL/GenBank/DDBJ whole genome shotgun (WGS) entry which is preliminary data.</text>
</comment>
<protein>
    <recommendedName>
        <fullName evidence="10">Permease</fullName>
    </recommendedName>
</protein>
<evidence type="ECO:0000313" key="8">
    <source>
        <dbReference type="EMBL" id="PFG73546.1"/>
    </source>
</evidence>
<dbReference type="InterPro" id="IPR005524">
    <property type="entry name" value="DUF318"/>
</dbReference>
<evidence type="ECO:0000256" key="7">
    <source>
        <dbReference type="SAM" id="Phobius"/>
    </source>
</evidence>